<feature type="domain" description="Glycosyl transferase family 1" evidence="1">
    <location>
        <begin position="191"/>
        <end position="332"/>
    </location>
</feature>
<reference evidence="3" key="1">
    <citation type="journal article" date="2018" name="Front. Microbiol.">
        <title>Establishment of a Molecular Serotyping Scheme and a Multiplexed Luminex-Based Array for Enterobacter aerogenes.</title>
        <authorList>
            <person name="Guo X."/>
            <person name="Wang M."/>
            <person name="Wang L."/>
            <person name="Wang Y."/>
            <person name="Chen T."/>
            <person name="Wu P."/>
            <person name="Chen M."/>
            <person name="Liu B."/>
            <person name="Feng L."/>
        </authorList>
    </citation>
    <scope>NUCLEOTIDE SEQUENCE</scope>
    <source>
        <strain evidence="3">G2351</strain>
    </source>
</reference>
<dbReference type="InterPro" id="IPR001296">
    <property type="entry name" value="Glyco_trans_1"/>
</dbReference>
<dbReference type="AlphaFoldDB" id="A0A346NSZ4"/>
<dbReference type="GO" id="GO:0016757">
    <property type="term" value="F:glycosyltransferase activity"/>
    <property type="evidence" value="ECO:0007669"/>
    <property type="project" value="InterPro"/>
</dbReference>
<dbReference type="Pfam" id="PF00534">
    <property type="entry name" value="Glycos_transf_1"/>
    <property type="match status" value="1"/>
</dbReference>
<dbReference type="PANTHER" id="PTHR12526:SF630">
    <property type="entry name" value="GLYCOSYLTRANSFERASE"/>
    <property type="match status" value="1"/>
</dbReference>
<dbReference type="InterPro" id="IPR028098">
    <property type="entry name" value="Glyco_trans_4-like_N"/>
</dbReference>
<feature type="domain" description="Glycosyltransferase subfamily 4-like N-terminal" evidence="2">
    <location>
        <begin position="14"/>
        <end position="175"/>
    </location>
</feature>
<evidence type="ECO:0000259" key="1">
    <source>
        <dbReference type="Pfam" id="PF00534"/>
    </source>
</evidence>
<dbReference type="Pfam" id="PF13439">
    <property type="entry name" value="Glyco_transf_4"/>
    <property type="match status" value="1"/>
</dbReference>
<keyword evidence="3" id="KW-0808">Transferase</keyword>
<dbReference type="Gene3D" id="3.40.50.2000">
    <property type="entry name" value="Glycogen Phosphorylase B"/>
    <property type="match status" value="2"/>
</dbReference>
<proteinExistence type="predicted"/>
<sequence length="353" mass="40677">MKNIVCIMPYMGNSGAEKVMFNVMNNLDRNKFKPYILLYKCDNDKNSLIPFLKNDIEVSYLNINGRVRSCLFKYVFSIRKFCKFKKIDIILISDGTSNAAFSPFLWLFGRKIRKIARESNLPSLFEKNILIKGLYRFFYKNYDKVIVQSNEMYDELANKMHIPKQKIEKINNPLDFKYIQKMCAFGSEIVLPNNKINILTIGRLTYQKGFDLLLTAFSKIENEKYHLTIIGEGEQKSELIKLSNDLNIADKVSFISETNNPYAVMRSADVFVSSSRWEGYPNVVIEAIACGLPVVANDYPGGIKEIINSNNGIICNIEQQFANSLEHCLTLKNVALDKNTIDKIYIQYEQVLY</sequence>
<dbReference type="SUPFAM" id="SSF53756">
    <property type="entry name" value="UDP-Glycosyltransferase/glycogen phosphorylase"/>
    <property type="match status" value="1"/>
</dbReference>
<name>A0A346NSZ4_KLEAE</name>
<dbReference type="EMBL" id="MF687352">
    <property type="protein sequence ID" value="AXR70387.1"/>
    <property type="molecule type" value="Genomic_DNA"/>
</dbReference>
<evidence type="ECO:0000259" key="2">
    <source>
        <dbReference type="Pfam" id="PF13439"/>
    </source>
</evidence>
<evidence type="ECO:0000313" key="3">
    <source>
        <dbReference type="EMBL" id="AXR70387.1"/>
    </source>
</evidence>
<accession>A0A346NSZ4</accession>
<dbReference type="GO" id="GO:1901135">
    <property type="term" value="P:carbohydrate derivative metabolic process"/>
    <property type="evidence" value="ECO:0007669"/>
    <property type="project" value="UniProtKB-ARBA"/>
</dbReference>
<dbReference type="PANTHER" id="PTHR12526">
    <property type="entry name" value="GLYCOSYLTRANSFERASE"/>
    <property type="match status" value="1"/>
</dbReference>
<dbReference type="RefSeq" id="WP_049034774.1">
    <property type="nucleotide sequence ID" value="NZ_CP035466.1"/>
</dbReference>
<dbReference type="CDD" id="cd03811">
    <property type="entry name" value="GT4_GT28_WabH-like"/>
    <property type="match status" value="1"/>
</dbReference>
<protein>
    <submittedName>
        <fullName evidence="3">N-acetylgalactosamine-NN'-diacetylbacillosaminyl-diphospho-undecaprenol 4-alpha-N-acetylgalactosaminyltransferase</fullName>
    </submittedName>
</protein>
<organism evidence="3">
    <name type="scientific">Klebsiella aerogenes</name>
    <name type="common">Enterobacter aerogenes</name>
    <dbReference type="NCBI Taxonomy" id="548"/>
    <lineage>
        <taxon>Bacteria</taxon>
        <taxon>Pseudomonadati</taxon>
        <taxon>Pseudomonadota</taxon>
        <taxon>Gammaproteobacteria</taxon>
        <taxon>Enterobacterales</taxon>
        <taxon>Enterobacteriaceae</taxon>
        <taxon>Klebsiella/Raoultella group</taxon>
        <taxon>Klebsiella</taxon>
    </lineage>
</organism>